<evidence type="ECO:0000256" key="4">
    <source>
        <dbReference type="ARBA" id="ARBA00022833"/>
    </source>
</evidence>
<dbReference type="PANTHER" id="PTHR42813:SF4">
    <property type="entry name" value="NADP-DEPENDENT ISOPROPANOL DEHYDROGENASE"/>
    <property type="match status" value="1"/>
</dbReference>
<feature type="domain" description="Enoyl reductase (ER)" evidence="7">
    <location>
        <begin position="28"/>
        <end position="363"/>
    </location>
</feature>
<dbReference type="SUPFAM" id="SSF51735">
    <property type="entry name" value="NAD(P)-binding Rossmann-fold domains"/>
    <property type="match status" value="1"/>
</dbReference>
<reference evidence="9" key="1">
    <citation type="journal article" date="2019" name="Int. J. Syst. Evol. Microbiol.">
        <title>The Global Catalogue of Microorganisms (GCM) 10K type strain sequencing project: providing services to taxonomists for standard genome sequencing and annotation.</title>
        <authorList>
            <consortium name="The Broad Institute Genomics Platform"/>
            <consortium name="The Broad Institute Genome Sequencing Center for Infectious Disease"/>
            <person name="Wu L."/>
            <person name="Ma J."/>
        </authorList>
    </citation>
    <scope>NUCLEOTIDE SEQUENCE [LARGE SCALE GENOMIC DNA]</scope>
    <source>
        <strain evidence="9">CCM 7043</strain>
    </source>
</reference>
<dbReference type="InterPro" id="IPR036291">
    <property type="entry name" value="NAD(P)-bd_dom_sf"/>
</dbReference>
<dbReference type="InterPro" id="IPR002328">
    <property type="entry name" value="ADH_Zn_CS"/>
</dbReference>
<protein>
    <submittedName>
        <fullName evidence="8">Alcohol dehydrogenase catalytic domain-containing protein</fullName>
    </submittedName>
</protein>
<dbReference type="Gene3D" id="3.40.50.720">
    <property type="entry name" value="NAD(P)-binding Rossmann-like Domain"/>
    <property type="match status" value="1"/>
</dbReference>
<evidence type="ECO:0000256" key="3">
    <source>
        <dbReference type="ARBA" id="ARBA00022723"/>
    </source>
</evidence>
<dbReference type="PROSITE" id="PS00059">
    <property type="entry name" value="ADH_ZINC"/>
    <property type="match status" value="1"/>
</dbReference>
<comment type="caution">
    <text evidence="8">The sequence shown here is derived from an EMBL/GenBank/DDBJ whole genome shotgun (WGS) entry which is preliminary data.</text>
</comment>
<comment type="similarity">
    <text evidence="2 6">Belongs to the zinc-containing alcohol dehydrogenase family.</text>
</comment>
<evidence type="ECO:0000259" key="7">
    <source>
        <dbReference type="SMART" id="SM00829"/>
    </source>
</evidence>
<keyword evidence="4 6" id="KW-0862">Zinc</keyword>
<evidence type="ECO:0000256" key="2">
    <source>
        <dbReference type="ARBA" id="ARBA00008072"/>
    </source>
</evidence>
<comment type="cofactor">
    <cofactor evidence="1 6">
        <name>Zn(2+)</name>
        <dbReference type="ChEBI" id="CHEBI:29105"/>
    </cofactor>
</comment>
<name>A0ABW4ELP0_9PSEU</name>
<dbReference type="PANTHER" id="PTHR42813">
    <property type="entry name" value="ZINC-TYPE ALCOHOL DEHYDROGENASE-LIKE"/>
    <property type="match status" value="1"/>
</dbReference>
<dbReference type="RefSeq" id="WP_344726068.1">
    <property type="nucleotide sequence ID" value="NZ_BAAAUS010000036.1"/>
</dbReference>
<dbReference type="Proteomes" id="UP001597114">
    <property type="component" value="Unassembled WGS sequence"/>
</dbReference>
<keyword evidence="3 6" id="KW-0479">Metal-binding</keyword>
<dbReference type="SUPFAM" id="SSF50129">
    <property type="entry name" value="GroES-like"/>
    <property type="match status" value="1"/>
</dbReference>
<dbReference type="SMART" id="SM00829">
    <property type="entry name" value="PKS_ER"/>
    <property type="match status" value="1"/>
</dbReference>
<dbReference type="InterPro" id="IPR013154">
    <property type="entry name" value="ADH-like_N"/>
</dbReference>
<dbReference type="Pfam" id="PF08240">
    <property type="entry name" value="ADH_N"/>
    <property type="match status" value="1"/>
</dbReference>
<evidence type="ECO:0000256" key="5">
    <source>
        <dbReference type="ARBA" id="ARBA00023002"/>
    </source>
</evidence>
<evidence type="ECO:0000256" key="1">
    <source>
        <dbReference type="ARBA" id="ARBA00001947"/>
    </source>
</evidence>
<gene>
    <name evidence="8" type="ORF">ACFSJD_03465</name>
</gene>
<keyword evidence="9" id="KW-1185">Reference proteome</keyword>
<dbReference type="EMBL" id="JBHUCO010000002">
    <property type="protein sequence ID" value="MFD1516529.1"/>
    <property type="molecule type" value="Genomic_DNA"/>
</dbReference>
<dbReference type="Pfam" id="PF00107">
    <property type="entry name" value="ADH_zinc_N"/>
    <property type="match status" value="1"/>
</dbReference>
<dbReference type="Gene3D" id="3.90.180.10">
    <property type="entry name" value="Medium-chain alcohol dehydrogenases, catalytic domain"/>
    <property type="match status" value="1"/>
</dbReference>
<sequence length="365" mass="38052">MSAVTGVAAHRREEEPMKALVYHGPGEKSWETVADPKPMDPTDIVVQIDTTTICGTDLHILKGDVPTVEPGRILGHEAVGTVVAVGTAVSGLKVDDRVIVPAITSCGRCAYCKRGMPSHCQATGGIGWIFGHLIDGTQAEYARVPFAETSVHKVPDGVTDQQVLFLTDILPTGYEVGVRNGRVKPGDVVVVVGAGPVGLAAIQTAGLAGAATVVAVDVADSRLEHAVRFGADHVLNSAGGNVEELIASLTDDGLGADVAIEAVGIPETFDLCTRVVRPGGVVANIGVHGHPTTLHLEDLWINNVTITTGLVDGTTVPMLMKLVRSGKIAGDLFGTHEFALDDMLSAYDTFADAGANNALKVVIRR</sequence>
<proteinExistence type="inferred from homology"/>
<accession>A0ABW4ELP0</accession>
<dbReference type="InterPro" id="IPR013149">
    <property type="entry name" value="ADH-like_C"/>
</dbReference>
<dbReference type="InterPro" id="IPR020843">
    <property type="entry name" value="ER"/>
</dbReference>
<evidence type="ECO:0000256" key="6">
    <source>
        <dbReference type="RuleBase" id="RU361277"/>
    </source>
</evidence>
<evidence type="ECO:0000313" key="9">
    <source>
        <dbReference type="Proteomes" id="UP001597114"/>
    </source>
</evidence>
<evidence type="ECO:0000313" key="8">
    <source>
        <dbReference type="EMBL" id="MFD1516529.1"/>
    </source>
</evidence>
<organism evidence="8 9">
    <name type="scientific">Pseudonocardia yunnanensis</name>
    <dbReference type="NCBI Taxonomy" id="58107"/>
    <lineage>
        <taxon>Bacteria</taxon>
        <taxon>Bacillati</taxon>
        <taxon>Actinomycetota</taxon>
        <taxon>Actinomycetes</taxon>
        <taxon>Pseudonocardiales</taxon>
        <taxon>Pseudonocardiaceae</taxon>
        <taxon>Pseudonocardia</taxon>
    </lineage>
</organism>
<dbReference type="InterPro" id="IPR011032">
    <property type="entry name" value="GroES-like_sf"/>
</dbReference>
<keyword evidence="5" id="KW-0560">Oxidoreductase</keyword>